<dbReference type="PIRSF" id="PIRSF003025">
    <property type="entry name" value="eIF5A"/>
    <property type="match status" value="1"/>
</dbReference>
<evidence type="ECO:0000256" key="7">
    <source>
        <dbReference type="ARBA" id="ARBA00023071"/>
    </source>
</evidence>
<evidence type="ECO:0000256" key="1">
    <source>
        <dbReference type="ARBA" id="ARBA00004496"/>
    </source>
</evidence>
<evidence type="ECO:0000313" key="14">
    <source>
        <dbReference type="Proteomes" id="UP000321570"/>
    </source>
</evidence>
<dbReference type="OrthoDB" id="9975114at2759"/>
<evidence type="ECO:0000256" key="4">
    <source>
        <dbReference type="ARBA" id="ARBA00022768"/>
    </source>
</evidence>
<organism evidence="15">
    <name type="scientific">Hymenolepis diminuta</name>
    <name type="common">Rat tapeworm</name>
    <dbReference type="NCBI Taxonomy" id="6216"/>
    <lineage>
        <taxon>Eukaryota</taxon>
        <taxon>Metazoa</taxon>
        <taxon>Spiralia</taxon>
        <taxon>Lophotrochozoa</taxon>
        <taxon>Platyhelminthes</taxon>
        <taxon>Cestoda</taxon>
        <taxon>Eucestoda</taxon>
        <taxon>Cyclophyllidea</taxon>
        <taxon>Hymenolepididae</taxon>
        <taxon>Hymenolepis</taxon>
    </lineage>
</organism>
<evidence type="ECO:0000313" key="13">
    <source>
        <dbReference type="Proteomes" id="UP000274504"/>
    </source>
</evidence>
<dbReference type="WBParaSite" id="HDID_0000730901-mRNA-1">
    <property type="protein sequence ID" value="HDID_0000730901-mRNA-1"/>
    <property type="gene ID" value="HDID_0000730901"/>
</dbReference>
<evidence type="ECO:0000313" key="15">
    <source>
        <dbReference type="WBParaSite" id="HDID_0000730901-mRNA-1"/>
    </source>
</evidence>
<sequence length="156" mass="17088">MEDEEFEGGDSGAASGTPMTCGAIKKNCHVIIKGRPCKIVDTSSSKTGKHGSAKVNYVGIDIFSGKRIEECHPSTYTVYAPIIDRTECTVLSIDSEGYLDLLLPDNKIRKDIHGEDLLPTIQEKYDNLQGNEELLVTFITCGDEVKVTECRVTTSK</sequence>
<dbReference type="Proteomes" id="UP000321570">
    <property type="component" value="Unassembled WGS sequence"/>
</dbReference>
<dbReference type="InterPro" id="IPR008991">
    <property type="entry name" value="Translation_prot_SH3-like_sf"/>
</dbReference>
<comment type="PTM">
    <text evidence="8">eIF-5A seems to be the only eukaryotic protein to have a hypusine residue which is a post-translational modification of a lysine by the addition of a butylamino group.</text>
</comment>
<dbReference type="SUPFAM" id="SSF50104">
    <property type="entry name" value="Translation proteins SH3-like domain"/>
    <property type="match status" value="1"/>
</dbReference>
<dbReference type="GO" id="GO:0045901">
    <property type="term" value="P:positive regulation of translational elongation"/>
    <property type="evidence" value="ECO:0007669"/>
    <property type="project" value="UniProtKB-UniRule"/>
</dbReference>
<dbReference type="InterPro" id="IPR020189">
    <property type="entry name" value="IF5A_C"/>
</dbReference>
<evidence type="ECO:0000256" key="6">
    <source>
        <dbReference type="ARBA" id="ARBA00022917"/>
    </source>
</evidence>
<evidence type="ECO:0000259" key="10">
    <source>
        <dbReference type="Pfam" id="PF21485"/>
    </source>
</evidence>
<evidence type="ECO:0000313" key="11">
    <source>
        <dbReference type="EMBL" id="VDL59625.1"/>
    </source>
</evidence>
<dbReference type="AlphaFoldDB" id="A0A0R3SQG3"/>
<evidence type="ECO:0000313" key="12">
    <source>
        <dbReference type="EMBL" id="VUZ57546.1"/>
    </source>
</evidence>
<reference evidence="15" key="1">
    <citation type="submission" date="2017-02" db="UniProtKB">
        <authorList>
            <consortium name="WormBaseParasite"/>
        </authorList>
    </citation>
    <scope>IDENTIFICATION</scope>
</reference>
<evidence type="ECO:0000256" key="5">
    <source>
        <dbReference type="ARBA" id="ARBA00022884"/>
    </source>
</evidence>
<dbReference type="Gene3D" id="2.40.50.140">
    <property type="entry name" value="Nucleic acid-binding proteins"/>
    <property type="match status" value="1"/>
</dbReference>
<dbReference type="FunFam" id="2.30.30.30:FF:000007">
    <property type="entry name" value="Eukaryotic translation initiation factor 5A"/>
    <property type="match status" value="1"/>
</dbReference>
<dbReference type="PROSITE" id="PS00302">
    <property type="entry name" value="IF5A_HYPUSINE"/>
    <property type="match status" value="1"/>
</dbReference>
<keyword evidence="4" id="KW-0251">Elongation factor</keyword>
<dbReference type="EMBL" id="UYSG01010923">
    <property type="protein sequence ID" value="VDL59625.1"/>
    <property type="molecule type" value="Genomic_DNA"/>
</dbReference>
<dbReference type="GO" id="GO:0003746">
    <property type="term" value="F:translation elongation factor activity"/>
    <property type="evidence" value="ECO:0007669"/>
    <property type="project" value="UniProtKB-UniRule"/>
</dbReference>
<dbReference type="GO" id="GO:0045905">
    <property type="term" value="P:positive regulation of translational termination"/>
    <property type="evidence" value="ECO:0007669"/>
    <property type="project" value="UniProtKB-UniRule"/>
</dbReference>
<dbReference type="InterPro" id="IPR001884">
    <property type="entry name" value="IF5A-like"/>
</dbReference>
<dbReference type="InterPro" id="IPR012340">
    <property type="entry name" value="NA-bd_OB-fold"/>
</dbReference>
<keyword evidence="6 8" id="KW-0648">Protein biosynthesis</keyword>
<keyword evidence="5" id="KW-0694">RNA-binding</keyword>
<dbReference type="Proteomes" id="UP000274504">
    <property type="component" value="Unassembled WGS sequence"/>
</dbReference>
<name>A0A0R3SQG3_HYMDI</name>
<dbReference type="Gene3D" id="2.30.30.30">
    <property type="match status" value="1"/>
</dbReference>
<gene>
    <name evidence="11" type="ORF">HDID_LOCUS7307</name>
    <name evidence="12" type="ORF">WMSIL1_LOCUS15064</name>
</gene>
<evidence type="ECO:0000259" key="9">
    <source>
        <dbReference type="Pfam" id="PF01287"/>
    </source>
</evidence>
<dbReference type="InterPro" id="IPR048670">
    <property type="entry name" value="IF5A-like_N"/>
</dbReference>
<evidence type="ECO:0000256" key="2">
    <source>
        <dbReference type="ARBA" id="ARBA00006016"/>
    </source>
</evidence>
<dbReference type="GO" id="GO:0005737">
    <property type="term" value="C:cytoplasm"/>
    <property type="evidence" value="ECO:0007669"/>
    <property type="project" value="UniProtKB-SubCell"/>
</dbReference>
<dbReference type="InterPro" id="IPR019769">
    <property type="entry name" value="Trans_elong_IF5A_hypusine_site"/>
</dbReference>
<comment type="subcellular location">
    <subcellularLocation>
        <location evidence="1">Cytoplasm</location>
    </subcellularLocation>
</comment>
<evidence type="ECO:0000256" key="3">
    <source>
        <dbReference type="ARBA" id="ARBA00022490"/>
    </source>
</evidence>
<reference evidence="12 14" key="3">
    <citation type="submission" date="2019-07" db="EMBL/GenBank/DDBJ databases">
        <authorList>
            <person name="Jastrzebski P J."/>
            <person name="Paukszto L."/>
            <person name="Jastrzebski P J."/>
        </authorList>
    </citation>
    <scope>NUCLEOTIDE SEQUENCE [LARGE SCALE GENOMIC DNA]</scope>
    <source>
        <strain evidence="12 14">WMS-il1</strain>
    </source>
</reference>
<dbReference type="PANTHER" id="PTHR11673">
    <property type="entry name" value="TRANSLATION INITIATION FACTOR 5A FAMILY MEMBER"/>
    <property type="match status" value="1"/>
</dbReference>
<dbReference type="NCBIfam" id="TIGR00037">
    <property type="entry name" value="eIF_5A"/>
    <property type="match status" value="1"/>
</dbReference>
<dbReference type="GO" id="GO:0003723">
    <property type="term" value="F:RNA binding"/>
    <property type="evidence" value="ECO:0007669"/>
    <property type="project" value="UniProtKB-KW"/>
</dbReference>
<keyword evidence="3" id="KW-0963">Cytoplasm</keyword>
<accession>A0A0R3SQG3</accession>
<protein>
    <recommendedName>
        <fullName evidence="8">Eukaryotic translation initiation factor 5A</fullName>
        <shortName evidence="8">eIF-5A</shortName>
    </recommendedName>
</protein>
<dbReference type="STRING" id="6216.A0A0R3SQG3"/>
<dbReference type="InterPro" id="IPR014722">
    <property type="entry name" value="Rib_uL2_dom2"/>
</dbReference>
<proteinExistence type="inferred from homology"/>
<dbReference type="Pfam" id="PF01287">
    <property type="entry name" value="eIF-5a"/>
    <property type="match status" value="1"/>
</dbReference>
<feature type="domain" description="Translation initiation factor 5A C-terminal" evidence="9">
    <location>
        <begin position="82"/>
        <end position="151"/>
    </location>
</feature>
<comment type="function">
    <text evidence="8">Translation factor that promotes translation elongation and termination, particularly upon ribosome stalling at specific amino acid sequence contexts. Binds between the exit (E) and peptidyl (P) site of the ribosome and promotes rescue of stalled ribosome: specifically required for efficient translation of polyproline-containing peptides as well as other motifs that stall the ribosome. Acts as ribosome quality control (RQC) cofactor by joining the RQC complex to facilitate peptidyl transfer during CAT tailing step.</text>
</comment>
<keyword evidence="14" id="KW-1185">Reference proteome</keyword>
<reference evidence="11 13" key="2">
    <citation type="submission" date="2018-11" db="EMBL/GenBank/DDBJ databases">
        <authorList>
            <consortium name="Pathogen Informatics"/>
        </authorList>
    </citation>
    <scope>NUCLEOTIDE SEQUENCE [LARGE SCALE GENOMIC DNA]</scope>
</reference>
<dbReference type="EMBL" id="CABIJS010000719">
    <property type="protein sequence ID" value="VUZ57546.1"/>
    <property type="molecule type" value="Genomic_DNA"/>
</dbReference>
<comment type="similarity">
    <text evidence="2 8">Belongs to the eIF-5A family.</text>
</comment>
<dbReference type="GO" id="GO:0043022">
    <property type="term" value="F:ribosome binding"/>
    <property type="evidence" value="ECO:0007669"/>
    <property type="project" value="UniProtKB-UniRule"/>
</dbReference>
<feature type="domain" description="Translation initiation factor 5A-like N-terminal" evidence="10">
    <location>
        <begin position="17"/>
        <end position="75"/>
    </location>
</feature>
<dbReference type="Pfam" id="PF21485">
    <property type="entry name" value="IF5A-like_N"/>
    <property type="match status" value="1"/>
</dbReference>
<keyword evidence="7 8" id="KW-0385">Hypusine</keyword>
<evidence type="ECO:0000256" key="8">
    <source>
        <dbReference type="RuleBase" id="RU362005"/>
    </source>
</evidence>